<keyword evidence="12" id="KW-1015">Disulfide bond</keyword>
<dbReference type="PROSITE" id="PS00133">
    <property type="entry name" value="CARBOXYPEPT_ZN_2"/>
    <property type="match status" value="1"/>
</dbReference>
<dbReference type="CDD" id="cd03860">
    <property type="entry name" value="M14_CP_A-B_like"/>
    <property type="match status" value="1"/>
</dbReference>
<evidence type="ECO:0000256" key="8">
    <source>
        <dbReference type="ARBA" id="ARBA00022729"/>
    </source>
</evidence>
<sequence>MKIIILALIGLTISANATKLSYENFKVYNVVPKTEDDVNYLRGLHDKEGYDFWTEHIKAGSNVRIMVYPQIEEEFVAYCKTNGMDIEISVPNLQKLIDATMQPAVSSRSTEKLGSLSWDRYYSLEEIHAWLDELEELYPNNVKTVNIGVSTEQRPIKGVIIDLKPDDRAEKPLTGMIEGGIHSREWISPATVTWIIKEFLTSTDPGVKQMAESFVWHIFPSINPDGYAYTFTTDRLWRKNRNTNHYQNCSMNDDLSRGVDLNRNFDYVWMSIGASNDSCTQTFAGASGSSEPETRAVSNYILTLKANTDMLYYIAFHSYSQMILIPYSHVSGIQKLQVSNYGDLYEIAIRGADKLTATHGTPYVVGVSAEILYPVSGSSFDFAKGVAEVPISYLFELRDLGQNGFLLPPEEIIPNNEEIMACLAEMDATTRKLGYYSSGSVSLVHSLVLTVGAFGVLYYLH</sequence>
<evidence type="ECO:0000256" key="5">
    <source>
        <dbReference type="ARBA" id="ARBA00022645"/>
    </source>
</evidence>
<dbReference type="InterPro" id="IPR057247">
    <property type="entry name" value="CARBOXYPEPT_ZN_2"/>
</dbReference>
<evidence type="ECO:0000256" key="4">
    <source>
        <dbReference type="ARBA" id="ARBA00022525"/>
    </source>
</evidence>
<evidence type="ECO:0000256" key="17">
    <source>
        <dbReference type="SAM" id="SignalP"/>
    </source>
</evidence>
<comment type="caution">
    <text evidence="19">The sequence shown here is derived from an EMBL/GenBank/DDBJ whole genome shotgun (WGS) entry which is preliminary data.</text>
</comment>
<dbReference type="GO" id="GO:0006508">
    <property type="term" value="P:proteolysis"/>
    <property type="evidence" value="ECO:0007669"/>
    <property type="project" value="UniProtKB-KW"/>
</dbReference>
<keyword evidence="11" id="KW-0482">Metalloprotease</keyword>
<feature type="domain" description="Peptidase M14" evidence="18">
    <location>
        <begin position="120"/>
        <end position="430"/>
    </location>
</feature>
<dbReference type="FunFam" id="3.40.630.10:FF:000040">
    <property type="entry name" value="zinc carboxypeptidase"/>
    <property type="match status" value="1"/>
</dbReference>
<keyword evidence="7" id="KW-0479">Metal-binding</keyword>
<evidence type="ECO:0000313" key="19">
    <source>
        <dbReference type="EMBL" id="CAG9128271.1"/>
    </source>
</evidence>
<keyword evidence="16" id="KW-0812">Transmembrane</keyword>
<evidence type="ECO:0000259" key="18">
    <source>
        <dbReference type="PROSITE" id="PS52035"/>
    </source>
</evidence>
<dbReference type="Pfam" id="PF00246">
    <property type="entry name" value="Peptidase_M14"/>
    <property type="match status" value="1"/>
</dbReference>
<comment type="function">
    <text evidence="13">Involved in the digestion of the blood meal.</text>
</comment>
<comment type="similarity">
    <text evidence="3 15">Belongs to the peptidase M14 family.</text>
</comment>
<dbReference type="Proteomes" id="UP000653454">
    <property type="component" value="Unassembled WGS sequence"/>
</dbReference>
<keyword evidence="5" id="KW-0121">Carboxypeptidase</keyword>
<protein>
    <recommendedName>
        <fullName evidence="14">Zinc carboxypeptidase A 1</fullName>
    </recommendedName>
</protein>
<evidence type="ECO:0000256" key="16">
    <source>
        <dbReference type="SAM" id="Phobius"/>
    </source>
</evidence>
<gene>
    <name evidence="19" type="ORF">PLXY2_LOCUS9146</name>
</gene>
<comment type="cofactor">
    <cofactor evidence="1">
        <name>Zn(2+)</name>
        <dbReference type="ChEBI" id="CHEBI:29105"/>
    </cofactor>
</comment>
<dbReference type="GO" id="GO:0004181">
    <property type="term" value="F:metallocarboxypeptidase activity"/>
    <property type="evidence" value="ECO:0007669"/>
    <property type="project" value="InterPro"/>
</dbReference>
<comment type="subcellular location">
    <subcellularLocation>
        <location evidence="2">Secreted</location>
    </subcellularLocation>
</comment>
<feature type="transmembrane region" description="Helical" evidence="16">
    <location>
        <begin position="435"/>
        <end position="460"/>
    </location>
</feature>
<dbReference type="GO" id="GO:0005615">
    <property type="term" value="C:extracellular space"/>
    <property type="evidence" value="ECO:0007669"/>
    <property type="project" value="TreeGrafter"/>
</dbReference>
<evidence type="ECO:0000256" key="10">
    <source>
        <dbReference type="ARBA" id="ARBA00022833"/>
    </source>
</evidence>
<evidence type="ECO:0000313" key="20">
    <source>
        <dbReference type="Proteomes" id="UP000653454"/>
    </source>
</evidence>
<evidence type="ECO:0000256" key="3">
    <source>
        <dbReference type="ARBA" id="ARBA00005988"/>
    </source>
</evidence>
<dbReference type="Gene3D" id="3.40.630.10">
    <property type="entry name" value="Zn peptidases"/>
    <property type="match status" value="1"/>
</dbReference>
<dbReference type="EMBL" id="CAJHNJ030000035">
    <property type="protein sequence ID" value="CAG9128271.1"/>
    <property type="molecule type" value="Genomic_DNA"/>
</dbReference>
<feature type="active site" description="Proton donor/acceptor" evidence="15">
    <location>
        <position position="396"/>
    </location>
</feature>
<dbReference type="AlphaFoldDB" id="A0A8S4FM28"/>
<dbReference type="PROSITE" id="PS52035">
    <property type="entry name" value="PEPTIDASE_M14"/>
    <property type="match status" value="1"/>
</dbReference>
<evidence type="ECO:0000256" key="1">
    <source>
        <dbReference type="ARBA" id="ARBA00001947"/>
    </source>
</evidence>
<dbReference type="SMART" id="SM00631">
    <property type="entry name" value="Zn_pept"/>
    <property type="match status" value="1"/>
</dbReference>
<keyword evidence="9" id="KW-0378">Hydrolase</keyword>
<keyword evidence="4" id="KW-0964">Secreted</keyword>
<evidence type="ECO:0000256" key="13">
    <source>
        <dbReference type="ARBA" id="ARBA00057299"/>
    </source>
</evidence>
<dbReference type="PANTHER" id="PTHR11705">
    <property type="entry name" value="PROTEASE FAMILY M14 CARBOXYPEPTIDASE A,B"/>
    <property type="match status" value="1"/>
</dbReference>
<dbReference type="Gene3D" id="3.30.70.340">
    <property type="entry name" value="Metallocarboxypeptidase-like"/>
    <property type="match status" value="1"/>
</dbReference>
<dbReference type="PRINTS" id="PR00765">
    <property type="entry name" value="CRBOXYPTASEA"/>
</dbReference>
<dbReference type="InterPro" id="IPR003146">
    <property type="entry name" value="M14A_act_pep"/>
</dbReference>
<evidence type="ECO:0000256" key="11">
    <source>
        <dbReference type="ARBA" id="ARBA00023049"/>
    </source>
</evidence>
<evidence type="ECO:0000256" key="14">
    <source>
        <dbReference type="ARBA" id="ARBA00069039"/>
    </source>
</evidence>
<evidence type="ECO:0000256" key="9">
    <source>
        <dbReference type="ARBA" id="ARBA00022801"/>
    </source>
</evidence>
<organism evidence="19 20">
    <name type="scientific">Plutella xylostella</name>
    <name type="common">Diamondback moth</name>
    <name type="synonym">Plutella maculipennis</name>
    <dbReference type="NCBI Taxonomy" id="51655"/>
    <lineage>
        <taxon>Eukaryota</taxon>
        <taxon>Metazoa</taxon>
        <taxon>Ecdysozoa</taxon>
        <taxon>Arthropoda</taxon>
        <taxon>Hexapoda</taxon>
        <taxon>Insecta</taxon>
        <taxon>Pterygota</taxon>
        <taxon>Neoptera</taxon>
        <taxon>Endopterygota</taxon>
        <taxon>Lepidoptera</taxon>
        <taxon>Glossata</taxon>
        <taxon>Ditrysia</taxon>
        <taxon>Yponomeutoidea</taxon>
        <taxon>Plutellidae</taxon>
        <taxon>Plutella</taxon>
    </lineage>
</organism>
<feature type="chain" id="PRO_5035743947" description="Zinc carboxypeptidase A 1" evidence="17">
    <location>
        <begin position="18"/>
        <end position="461"/>
    </location>
</feature>
<keyword evidence="16" id="KW-1133">Transmembrane helix</keyword>
<evidence type="ECO:0000256" key="2">
    <source>
        <dbReference type="ARBA" id="ARBA00004613"/>
    </source>
</evidence>
<keyword evidence="20" id="KW-1185">Reference proteome</keyword>
<dbReference type="PANTHER" id="PTHR11705:SF153">
    <property type="entry name" value="ZINC CARBOXYPEPTIDASE A 1-LIKE PROTEIN"/>
    <property type="match status" value="1"/>
</dbReference>
<evidence type="ECO:0000256" key="7">
    <source>
        <dbReference type="ARBA" id="ARBA00022723"/>
    </source>
</evidence>
<evidence type="ECO:0000256" key="6">
    <source>
        <dbReference type="ARBA" id="ARBA00022670"/>
    </source>
</evidence>
<evidence type="ECO:0000256" key="15">
    <source>
        <dbReference type="PROSITE-ProRule" id="PRU01379"/>
    </source>
</evidence>
<dbReference type="SUPFAM" id="SSF53187">
    <property type="entry name" value="Zn-dependent exopeptidases"/>
    <property type="match status" value="1"/>
</dbReference>
<dbReference type="SUPFAM" id="SSF54897">
    <property type="entry name" value="Protease propeptides/inhibitors"/>
    <property type="match status" value="1"/>
</dbReference>
<reference evidence="19" key="1">
    <citation type="submission" date="2020-11" db="EMBL/GenBank/DDBJ databases">
        <authorList>
            <person name="Whiteford S."/>
        </authorList>
    </citation>
    <scope>NUCLEOTIDE SEQUENCE</scope>
</reference>
<dbReference type="Pfam" id="PF02244">
    <property type="entry name" value="Propep_M14"/>
    <property type="match status" value="1"/>
</dbReference>
<keyword evidence="6" id="KW-0645">Protease</keyword>
<dbReference type="InterPro" id="IPR036990">
    <property type="entry name" value="M14A-like_propep"/>
</dbReference>
<feature type="signal peptide" evidence="17">
    <location>
        <begin position="1"/>
        <end position="17"/>
    </location>
</feature>
<proteinExistence type="inferred from homology"/>
<name>A0A8S4FM28_PLUXY</name>
<keyword evidence="10" id="KW-0862">Zinc</keyword>
<dbReference type="InterPro" id="IPR000834">
    <property type="entry name" value="Peptidase_M14"/>
</dbReference>
<accession>A0A8S4FM28</accession>
<evidence type="ECO:0000256" key="12">
    <source>
        <dbReference type="ARBA" id="ARBA00023157"/>
    </source>
</evidence>
<keyword evidence="16" id="KW-0472">Membrane</keyword>
<keyword evidence="8 17" id="KW-0732">Signal</keyword>
<dbReference type="GO" id="GO:0008270">
    <property type="term" value="F:zinc ion binding"/>
    <property type="evidence" value="ECO:0007669"/>
    <property type="project" value="InterPro"/>
</dbReference>
<dbReference type="FunFam" id="3.30.70.340:FF:000002">
    <property type="entry name" value="Carboxypeptidase A"/>
    <property type="match status" value="1"/>
</dbReference>